<keyword evidence="2 4" id="KW-0863">Zinc-finger</keyword>
<keyword evidence="3" id="KW-0862">Zinc</keyword>
<dbReference type="InterPro" id="IPR017907">
    <property type="entry name" value="Znf_RING_CS"/>
</dbReference>
<dbReference type="PROSITE" id="PS00518">
    <property type="entry name" value="ZF_RING_1"/>
    <property type="match status" value="1"/>
</dbReference>
<dbReference type="GO" id="GO:0005737">
    <property type="term" value="C:cytoplasm"/>
    <property type="evidence" value="ECO:0007669"/>
    <property type="project" value="TreeGrafter"/>
</dbReference>
<dbReference type="GO" id="GO:0008270">
    <property type="term" value="F:zinc ion binding"/>
    <property type="evidence" value="ECO:0007669"/>
    <property type="project" value="UniProtKB-KW"/>
</dbReference>
<evidence type="ECO:0000259" key="6">
    <source>
        <dbReference type="PROSITE" id="PS50271"/>
    </source>
</evidence>
<dbReference type="InterPro" id="IPR013083">
    <property type="entry name" value="Znf_RING/FYVE/PHD"/>
</dbReference>
<comment type="caution">
    <text evidence="7">The sequence shown here is derived from an EMBL/GenBank/DDBJ whole genome shotgun (WGS) entry which is preliminary data.</text>
</comment>
<dbReference type="SUPFAM" id="SSF57850">
    <property type="entry name" value="RING/U-box"/>
    <property type="match status" value="2"/>
</dbReference>
<keyword evidence="8" id="KW-1185">Reference proteome</keyword>
<evidence type="ECO:0000256" key="4">
    <source>
        <dbReference type="PROSITE-ProRule" id="PRU00502"/>
    </source>
</evidence>
<protein>
    <recommendedName>
        <fullName evidence="9">RING-type domain-containing protein</fullName>
    </recommendedName>
</protein>
<dbReference type="OrthoDB" id="273556at2759"/>
<dbReference type="Pfam" id="PF02148">
    <property type="entry name" value="zf-UBP"/>
    <property type="match status" value="1"/>
</dbReference>
<keyword evidence="1" id="KW-0479">Metal-binding</keyword>
<name>A0A9W8L7K9_9FUNG</name>
<dbReference type="AlphaFoldDB" id="A0A9W8L7K9"/>
<gene>
    <name evidence="7" type="ORF">GGI19_006407</name>
</gene>
<dbReference type="PANTHER" id="PTHR24007:SF7">
    <property type="entry name" value="BRCA1-ASSOCIATED PROTEIN"/>
    <property type="match status" value="1"/>
</dbReference>
<feature type="domain" description="RING-type" evidence="5">
    <location>
        <begin position="56"/>
        <end position="96"/>
    </location>
</feature>
<evidence type="ECO:0008006" key="9">
    <source>
        <dbReference type="Google" id="ProtNLM"/>
    </source>
</evidence>
<accession>A0A9W8L7K9</accession>
<evidence type="ECO:0000256" key="3">
    <source>
        <dbReference type="ARBA" id="ARBA00022833"/>
    </source>
</evidence>
<evidence type="ECO:0000256" key="2">
    <source>
        <dbReference type="ARBA" id="ARBA00022771"/>
    </source>
</evidence>
<dbReference type="InterPro" id="IPR047243">
    <property type="entry name" value="RING-H2_BRAP2"/>
</dbReference>
<dbReference type="GO" id="GO:0061630">
    <property type="term" value="F:ubiquitin protein ligase activity"/>
    <property type="evidence" value="ECO:0007669"/>
    <property type="project" value="TreeGrafter"/>
</dbReference>
<sequence length="181" mass="19327">PETCHVVYVNVVECELREIRGGDGALFDKATRQVCAQPASLFLRPVDPQAEELLTCPVCLERLDASASGLLTTLCQHTFCCQCLQRLGDGTCPVCRYTHTSPFVDQERFSRTVGGNSPAAAAALTLPSPSSVVSASVTGADTRKSEDNCCNVCGRTGDLRVCLVYGTIGCGRYVNGHAKDH</sequence>
<dbReference type="EMBL" id="JANBUH010001354">
    <property type="protein sequence ID" value="KAJ2746535.1"/>
    <property type="molecule type" value="Genomic_DNA"/>
</dbReference>
<dbReference type="InterPro" id="IPR001607">
    <property type="entry name" value="Znf_UBP"/>
</dbReference>
<feature type="non-terminal residue" evidence="7">
    <location>
        <position position="1"/>
    </location>
</feature>
<dbReference type="PROSITE" id="PS50089">
    <property type="entry name" value="ZF_RING_2"/>
    <property type="match status" value="1"/>
</dbReference>
<proteinExistence type="predicted"/>
<dbReference type="Proteomes" id="UP001140011">
    <property type="component" value="Unassembled WGS sequence"/>
</dbReference>
<evidence type="ECO:0000256" key="1">
    <source>
        <dbReference type="ARBA" id="ARBA00022723"/>
    </source>
</evidence>
<dbReference type="Gene3D" id="3.30.40.10">
    <property type="entry name" value="Zinc/RING finger domain, C3HC4 (zinc finger)"/>
    <property type="match status" value="2"/>
</dbReference>
<feature type="domain" description="UBP-type" evidence="6">
    <location>
        <begin position="129"/>
        <end position="181"/>
    </location>
</feature>
<dbReference type="GO" id="GO:0007265">
    <property type="term" value="P:Ras protein signal transduction"/>
    <property type="evidence" value="ECO:0007669"/>
    <property type="project" value="TreeGrafter"/>
</dbReference>
<dbReference type="PANTHER" id="PTHR24007">
    <property type="entry name" value="BRCA1-ASSOCIATED PROTEIN"/>
    <property type="match status" value="1"/>
</dbReference>
<reference evidence="7" key="1">
    <citation type="submission" date="2022-07" db="EMBL/GenBank/DDBJ databases">
        <title>Phylogenomic reconstructions and comparative analyses of Kickxellomycotina fungi.</title>
        <authorList>
            <person name="Reynolds N.K."/>
            <person name="Stajich J.E."/>
            <person name="Barry K."/>
            <person name="Grigoriev I.V."/>
            <person name="Crous P."/>
            <person name="Smith M.E."/>
        </authorList>
    </citation>
    <scope>NUCLEOTIDE SEQUENCE</scope>
    <source>
        <strain evidence="7">BCRC 34297</strain>
    </source>
</reference>
<dbReference type="InterPro" id="IPR001841">
    <property type="entry name" value="Znf_RING"/>
</dbReference>
<dbReference type="CDD" id="cd16457">
    <property type="entry name" value="RING-H2_BRAP2"/>
    <property type="match status" value="1"/>
</dbReference>
<evidence type="ECO:0000259" key="5">
    <source>
        <dbReference type="PROSITE" id="PS50089"/>
    </source>
</evidence>
<evidence type="ECO:0000313" key="7">
    <source>
        <dbReference type="EMBL" id="KAJ2746535.1"/>
    </source>
</evidence>
<dbReference type="Pfam" id="PF14634">
    <property type="entry name" value="zf-RING_5"/>
    <property type="match status" value="1"/>
</dbReference>
<dbReference type="SMART" id="SM00184">
    <property type="entry name" value="RING"/>
    <property type="match status" value="1"/>
</dbReference>
<evidence type="ECO:0000313" key="8">
    <source>
        <dbReference type="Proteomes" id="UP001140011"/>
    </source>
</evidence>
<dbReference type="GO" id="GO:0016567">
    <property type="term" value="P:protein ubiquitination"/>
    <property type="evidence" value="ECO:0007669"/>
    <property type="project" value="TreeGrafter"/>
</dbReference>
<organism evidence="7 8">
    <name type="scientific">Coemansia pectinata</name>
    <dbReference type="NCBI Taxonomy" id="1052879"/>
    <lineage>
        <taxon>Eukaryota</taxon>
        <taxon>Fungi</taxon>
        <taxon>Fungi incertae sedis</taxon>
        <taxon>Zoopagomycota</taxon>
        <taxon>Kickxellomycotina</taxon>
        <taxon>Kickxellomycetes</taxon>
        <taxon>Kickxellales</taxon>
        <taxon>Kickxellaceae</taxon>
        <taxon>Coemansia</taxon>
    </lineage>
</organism>
<dbReference type="PROSITE" id="PS50271">
    <property type="entry name" value="ZF_UBP"/>
    <property type="match status" value="1"/>
</dbReference>